<dbReference type="RefSeq" id="WP_271222868.1">
    <property type="nucleotide sequence ID" value="NZ_BAAAVD010000019.1"/>
</dbReference>
<dbReference type="NCBIfam" id="NF003417">
    <property type="entry name" value="PRK04813.1"/>
    <property type="match status" value="2"/>
</dbReference>
<dbReference type="FunFam" id="3.30.300.30:FF:000010">
    <property type="entry name" value="Enterobactin synthetase component F"/>
    <property type="match status" value="2"/>
</dbReference>
<dbReference type="PROSITE" id="PS00012">
    <property type="entry name" value="PHOSPHOPANTETHEINE"/>
    <property type="match status" value="3"/>
</dbReference>
<dbReference type="GO" id="GO:0008610">
    <property type="term" value="P:lipid biosynthetic process"/>
    <property type="evidence" value="ECO:0007669"/>
    <property type="project" value="UniProtKB-ARBA"/>
</dbReference>
<dbReference type="PANTHER" id="PTHR45527">
    <property type="entry name" value="NONRIBOSOMAL PEPTIDE SYNTHETASE"/>
    <property type="match status" value="1"/>
</dbReference>
<dbReference type="SUPFAM" id="SSF56801">
    <property type="entry name" value="Acetyl-CoA synthetase-like"/>
    <property type="match status" value="2"/>
</dbReference>
<dbReference type="Pfam" id="PF00668">
    <property type="entry name" value="Condensation"/>
    <property type="match status" value="4"/>
</dbReference>
<feature type="region of interest" description="Disordered" evidence="7">
    <location>
        <begin position="213"/>
        <end position="233"/>
    </location>
</feature>
<dbReference type="InterPro" id="IPR009081">
    <property type="entry name" value="PP-bd_ACP"/>
</dbReference>
<dbReference type="Gene3D" id="3.30.559.30">
    <property type="entry name" value="Nonribosomal peptide synthetase, condensation domain"/>
    <property type="match status" value="4"/>
</dbReference>
<dbReference type="GO" id="GO:0043041">
    <property type="term" value="P:amino acid activation for nonribosomal peptide biosynthetic process"/>
    <property type="evidence" value="ECO:0007669"/>
    <property type="project" value="TreeGrafter"/>
</dbReference>
<dbReference type="InterPro" id="IPR010071">
    <property type="entry name" value="AA_adenyl_dom"/>
</dbReference>
<name>A0A9W6MI72_9ACTN</name>
<reference evidence="9" key="1">
    <citation type="journal article" date="2014" name="Int. J. Syst. Evol. Microbiol.">
        <title>Complete genome sequence of Corynebacterium casei LMG S-19264T (=DSM 44701T), isolated from a smear-ripened cheese.</title>
        <authorList>
            <consortium name="US DOE Joint Genome Institute (JGI-PGF)"/>
            <person name="Walter F."/>
            <person name="Albersmeier A."/>
            <person name="Kalinowski J."/>
            <person name="Ruckert C."/>
        </authorList>
    </citation>
    <scope>NUCLEOTIDE SEQUENCE</scope>
    <source>
        <strain evidence="9">VKM Ac-2007</strain>
    </source>
</reference>
<dbReference type="InterPro" id="IPR000873">
    <property type="entry name" value="AMP-dep_synth/lig_dom"/>
</dbReference>
<protein>
    <recommendedName>
        <fullName evidence="8">Carrier domain-containing protein</fullName>
    </recommendedName>
</protein>
<dbReference type="SUPFAM" id="SSF47336">
    <property type="entry name" value="ACP-like"/>
    <property type="match status" value="3"/>
</dbReference>
<dbReference type="SMART" id="SM00823">
    <property type="entry name" value="PKS_PP"/>
    <property type="match status" value="3"/>
</dbReference>
<dbReference type="Pfam" id="PF00501">
    <property type="entry name" value="AMP-binding"/>
    <property type="match status" value="2"/>
</dbReference>
<dbReference type="GO" id="GO:0031177">
    <property type="term" value="F:phosphopantetheine binding"/>
    <property type="evidence" value="ECO:0007669"/>
    <property type="project" value="InterPro"/>
</dbReference>
<keyword evidence="6" id="KW-0045">Antibiotic biosynthesis</keyword>
<feature type="domain" description="Carrier" evidence="8">
    <location>
        <begin position="2605"/>
        <end position="2679"/>
    </location>
</feature>
<dbReference type="Gene3D" id="3.40.50.12780">
    <property type="entry name" value="N-terminal domain of ligase-like"/>
    <property type="match status" value="1"/>
</dbReference>
<dbReference type="CDD" id="cd19543">
    <property type="entry name" value="DCL_NRPS"/>
    <property type="match status" value="1"/>
</dbReference>
<evidence type="ECO:0000313" key="10">
    <source>
        <dbReference type="Proteomes" id="UP001143474"/>
    </source>
</evidence>
<dbReference type="CDD" id="cd17643">
    <property type="entry name" value="A_NRPS_Cytc1-like"/>
    <property type="match status" value="1"/>
</dbReference>
<comment type="caution">
    <text evidence="9">The sequence shown here is derived from an EMBL/GenBank/DDBJ whole genome shotgun (WGS) entry which is preliminary data.</text>
</comment>
<dbReference type="Gene3D" id="3.30.300.30">
    <property type="match status" value="2"/>
</dbReference>
<dbReference type="GO" id="GO:0017000">
    <property type="term" value="P:antibiotic biosynthetic process"/>
    <property type="evidence" value="ECO:0007669"/>
    <property type="project" value="UniProtKB-KW"/>
</dbReference>
<dbReference type="Pfam" id="PF00550">
    <property type="entry name" value="PP-binding"/>
    <property type="match status" value="3"/>
</dbReference>
<dbReference type="Gene3D" id="1.10.1200.10">
    <property type="entry name" value="ACP-like"/>
    <property type="match status" value="3"/>
</dbReference>
<dbReference type="InterPro" id="IPR023213">
    <property type="entry name" value="CAT-like_dom_sf"/>
</dbReference>
<dbReference type="PANTHER" id="PTHR45527:SF1">
    <property type="entry name" value="FATTY ACID SYNTHASE"/>
    <property type="match status" value="1"/>
</dbReference>
<evidence type="ECO:0000313" key="9">
    <source>
        <dbReference type="EMBL" id="GLK14638.1"/>
    </source>
</evidence>
<dbReference type="InterPro" id="IPR025110">
    <property type="entry name" value="AMP-bd_C"/>
</dbReference>
<dbReference type="GO" id="GO:0003824">
    <property type="term" value="F:catalytic activity"/>
    <property type="evidence" value="ECO:0007669"/>
    <property type="project" value="InterPro"/>
</dbReference>
<dbReference type="GO" id="GO:0005829">
    <property type="term" value="C:cytosol"/>
    <property type="evidence" value="ECO:0007669"/>
    <property type="project" value="TreeGrafter"/>
</dbReference>
<dbReference type="SUPFAM" id="SSF52777">
    <property type="entry name" value="CoA-dependent acyltransferases"/>
    <property type="match status" value="8"/>
</dbReference>
<feature type="domain" description="Carrier" evidence="8">
    <location>
        <begin position="971"/>
        <end position="1045"/>
    </location>
</feature>
<feature type="region of interest" description="Disordered" evidence="7">
    <location>
        <begin position="1512"/>
        <end position="1536"/>
    </location>
</feature>
<evidence type="ECO:0000256" key="7">
    <source>
        <dbReference type="SAM" id="MobiDB-lite"/>
    </source>
</evidence>
<dbReference type="Pfam" id="PF13193">
    <property type="entry name" value="AMP-binding_C"/>
    <property type="match status" value="2"/>
</dbReference>
<keyword evidence="4" id="KW-0597">Phosphoprotein</keyword>
<evidence type="ECO:0000256" key="3">
    <source>
        <dbReference type="ARBA" id="ARBA00022450"/>
    </source>
</evidence>
<dbReference type="Gene3D" id="3.30.559.10">
    <property type="entry name" value="Chloramphenicol acetyltransferase-like domain"/>
    <property type="match status" value="4"/>
</dbReference>
<dbReference type="PROSITE" id="PS00455">
    <property type="entry name" value="AMP_BINDING"/>
    <property type="match status" value="1"/>
</dbReference>
<dbReference type="GO" id="GO:0044550">
    <property type="term" value="P:secondary metabolite biosynthetic process"/>
    <property type="evidence" value="ECO:0007669"/>
    <property type="project" value="UniProtKB-ARBA"/>
</dbReference>
<evidence type="ECO:0000259" key="8">
    <source>
        <dbReference type="PROSITE" id="PS50075"/>
    </source>
</evidence>
<keyword evidence="3" id="KW-0596">Phosphopantetheine</keyword>
<dbReference type="CDD" id="cd19540">
    <property type="entry name" value="LCL_NRPS-like"/>
    <property type="match status" value="1"/>
</dbReference>
<comment type="cofactor">
    <cofactor evidence="1">
        <name>pantetheine 4'-phosphate</name>
        <dbReference type="ChEBI" id="CHEBI:47942"/>
    </cofactor>
</comment>
<dbReference type="FunFam" id="2.30.38.10:FF:000001">
    <property type="entry name" value="Non-ribosomal peptide synthetase PvdI"/>
    <property type="match status" value="2"/>
</dbReference>
<accession>A0A9W6MI72</accession>
<dbReference type="Proteomes" id="UP001143474">
    <property type="component" value="Unassembled WGS sequence"/>
</dbReference>
<organism evidence="9 10">
    <name type="scientific">Streptosporangium carneum</name>
    <dbReference type="NCBI Taxonomy" id="47481"/>
    <lineage>
        <taxon>Bacteria</taxon>
        <taxon>Bacillati</taxon>
        <taxon>Actinomycetota</taxon>
        <taxon>Actinomycetes</taxon>
        <taxon>Streptosporangiales</taxon>
        <taxon>Streptosporangiaceae</taxon>
        <taxon>Streptosporangium</taxon>
    </lineage>
</organism>
<dbReference type="InterPro" id="IPR045851">
    <property type="entry name" value="AMP-bd_C_sf"/>
</dbReference>
<gene>
    <name evidence="9" type="ORF">GCM10017600_80500</name>
</gene>
<dbReference type="InterPro" id="IPR042099">
    <property type="entry name" value="ANL_N_sf"/>
</dbReference>
<comment type="similarity">
    <text evidence="2">Belongs to the ATP-dependent AMP-binding enzyme family.</text>
</comment>
<keyword evidence="10" id="KW-1185">Reference proteome</keyword>
<dbReference type="InterPro" id="IPR001242">
    <property type="entry name" value="Condensation_dom"/>
</dbReference>
<dbReference type="InterPro" id="IPR036736">
    <property type="entry name" value="ACP-like_sf"/>
</dbReference>
<evidence type="ECO:0000256" key="6">
    <source>
        <dbReference type="ARBA" id="ARBA00023194"/>
    </source>
</evidence>
<evidence type="ECO:0000256" key="4">
    <source>
        <dbReference type="ARBA" id="ARBA00022553"/>
    </source>
</evidence>
<dbReference type="Gene3D" id="3.40.50.980">
    <property type="match status" value="2"/>
</dbReference>
<dbReference type="CDD" id="cd19534">
    <property type="entry name" value="E_NRPS"/>
    <property type="match status" value="1"/>
</dbReference>
<dbReference type="PROSITE" id="PS50075">
    <property type="entry name" value="CARRIER"/>
    <property type="match status" value="3"/>
</dbReference>
<proteinExistence type="inferred from homology"/>
<dbReference type="NCBIfam" id="TIGR01720">
    <property type="entry name" value="NRPS-para261"/>
    <property type="match status" value="1"/>
</dbReference>
<dbReference type="NCBIfam" id="TIGR01733">
    <property type="entry name" value="AA-adenyl-dom"/>
    <property type="match status" value="2"/>
</dbReference>
<sequence length="3174" mass="342629">MSRPPVGRLPLSSAQLGVWVAQRLDPASPRYNCGAYLKIDGPVDVGLLRAAVLRAVAETEALRVRFAEDGGRVWQEVEPEDGVWASREPLRVVEADAATQAAAEAWMREDLLTPVDLLDGPLFDHVLFRLAPDSHALYFRYHHILLDGFGQTLYTGRLAEIYTAMAAGRDCGESPFGRLERLIEEDAAYLASERHARDREHWLEAFADLPPFTSPAGRSAAPATPGPRTTVPLRPESTRALLTAARETRTRWSVVLIAAVAAYMQRTSATQDVTLLLPTSARMSRAALSTPAMAANELPLRLQVKPGTTPAELIALTFRRVGETLARQRYRGEDLHRELGLSGGGAGIVGPMVNVISFDRETDFAGTPATVHQLSSGPVKDLSFNVIGTADGHGGVRLALDGNPELYEAADLAGHRDRFIAFLDRFTADLGRPLARIELLGDAERGRVLTEWNDTAREHGPGSLAELFEARAAEHPHRAAVSSGDRVLSYAELNARANRLARALVRRGVGPEQFVGVALARTEELLVALLAVVKTGGAYLPLEPGLPAERTEAMLEDTRPRLILTSEAHASDLPTGTVPLLLLDRDDTEREHARLDGSDLDDADRGGPILPAAPIWTMYTSGSTGRPKGVVVSHGSVLNFLLAMRDRLVLGPDDRVLALTRLGFDPSSVELFVPLLSGASVVVAETELTRDLPALRRLIADAGITLAQATPSLWRAVLSAGTAGLSGVRVLIGGEALTGELAHGLLASARSLTNVYGPTETTVWSVAAEIDRTTAAAPPLGRPVDNMRGYVLDSGLQPVPPGVTGELYISGAGVARGYANRRGMTAERFVADPFGPSGTRMYRTGDLVRWTADGSWEFVGRADDQVKLRGFRVEPGEIESVLARHGDVRQVAVLVREDRPGDKRLVAYAVPAEGVVLDQHALRRHAARVLPDYMVPAAIVTLETLPLTPNGKLDRRALPVPEYARGAASRAPRDDREALLCDLFADVLGLPEVGVDDGFFELGGDSIMTLQLVSRACAAGLPITAGEVFERKTAAALAEAVAAGAGAQETGAPAPADVVLTPVTQAEFDSLSAMVPGLEEVQPLSPLQEAMVFHSLYAPSGTDPYVMQLLLDLEGPTDPGALRVAAEALLRRHANLRTAFRQRPSGEWVQLVVADVPLPWQEVDVSGRPAAEQEEEIERRVRSERDLRFDLSAAPLVRFTLFTLGPARHRLLITNHHVLWDGWSLPPLVRELLALHAGDGRGALPSAAPYRDYLAWLARQDRQGARAAWREALAGLPAACLVAPDGAAEPGWPEHLHFELDRAATSALAARARSAGLTLNTVVQVAWALTLCRLTGRDDVVFGATVSGRPPGLARVEEMVGLFVNTVPARVRVRPEESLADLLSRAQREWSRLLDHQYLDPAEIQRQAGLPGGGELFDTTTVFYNYPLGEAGLGRPVGELRVTAAQVRDATHYPLVLAATPGDNLRFRLEHRTGAVDREAAAAVEALFREVLDAIATDPGRAVGETAALGDSVSWTGEPRPAAEATSAGSGRRPRNPREEILCGLFRDVLGVPKVSIDDSFFDLGGHSLSAVRLLSRVRTVLGAEVSIADLFEAKTVAGVSLLMEEAVGGRRPAVTPATPRPGRVPVSPAQRRLWFLNHIEGPNATYNVPLSLTFSGRLDVEALRAALGDVVDRHESLRTVFAEDDAGPYQVVLEAGVRPDLELVRTSPDELEERLLRAARHPFDLSAELPLRGWLFPAGEPGGEHVLLLLVHHIAGDGWSMEPLGRDLMTAYAARSLGRPPAWEPLAAQYADYTLWQRELLGAEDDPDSLAARQLRFWEAELAGLPEQLELPLDRPRPATATHRGDTLRLRVPAALHERLADVAKDCDASVFMAVQAALAALLTRLGAGADIPLGTPIANRGDEALEDLIGFFVNTLVLRTDTSGSPTFRELLARVRETNLTAYAHQDLPFERLVEVLKPERSLSRHPLFQVMLAFNNTDPRTVLHEAGRLPGLTVTGDPVGTGTAKFDLLFAFTQHHDADGRPAGLEMDLEYSLDLFDEETVSALARRLLRMMEAIAGDPDGRMDDVDLFDPGERERILREWNGSARETVDGTLAALFQKAAAATPDAVAVVAGDDTLTYAELNGRANRVAHWLIGRGVGPEDIVALALPRSPDLVVALLGVLKAGAAYLPLDPDYPAERIAYMIEDAAPRCLVTDASGPETDIPRLVLDEAGKQELERSPDTDPALSLDPSAAAYVIYTSGSTGNPKGVVVTHENVVRLFATAEASFGFGPDDVWTLFHSYAFDVSVWELWGALLYGGRLVITSYQVSRTPEDFLELLVRHEVTMLSQTPSAFYQLMAAAAENEEKARALTLRRVVFAGEALDPARLEGWYERHADDAPMLINMYGITETTVHVSYLEMSRRYPGPEGGSVIGRGLPDLGVHVLDERLRPVPVGVPGELYVTGAGLARGYLNRYDLTATRFVASPFGEDGERMYRSGDVARWTRDGQLQYLGRSDDQVKVRGFRIELGEIESTLARHPGVGQAAVIVREDRPGDRRIVAYLVGSDTVPATAELRAWMGERLPGYMVPSAFVVLDALPLTTNGKLARRALPAPEYETTTGATAPRNAREEQICALFAEVLGLPRVGADDGFFDLGGDSILSIQLVSRARRAGLTFTARDVFERRTAAGLAVLAAAAPEIEEEPDFGSGPVPLTPIVRWLAEQGGPVDEFHQSAVVRVPAGLDADRLAAALQAVLDHHDALRMRLTVANGVWSLEAGEPGSVQAASRMVRVDAAGLGAADLGTLIAERAVAARQGLDPQAGTMLRAVWFDRGAHEPGRLLLVVHHLAVDGVSWRILFEDLAEAGRAAQQGSRPELPRVGTSYRRWARSLYAAAADPVREAELGRWIEASRGVETRLGPRPLDPATDTHAVAATVTTRLSAEATEALLSQVPALFHAGPQDVLLTGLALALDEWRGGRRGGLLVDVEGHGREEQAVTGADLSRTVGWFTSIRPVRLDLGAFDRAQAWAGGPALGRLLKRLKERLREMPDDGIGYGLLRYLNPRTEPLLAALPRAELAFNYLGRFTTSAASDWAPTGEDPGTGQHPGMPLPYAVELNVHVEDGPDGPELVAAWTWARELVGDVCELAETWRRALGVLAGLAADPTAGGLTPSDVSLSQLSQSDIDLLQVDLETFS</sequence>
<evidence type="ECO:0000256" key="2">
    <source>
        <dbReference type="ARBA" id="ARBA00006432"/>
    </source>
</evidence>
<dbReference type="FunFam" id="3.40.50.980:FF:000001">
    <property type="entry name" value="Non-ribosomal peptide synthetase"/>
    <property type="match status" value="2"/>
</dbReference>
<dbReference type="InterPro" id="IPR010060">
    <property type="entry name" value="NRPS_synth"/>
</dbReference>
<dbReference type="EMBL" id="BSEV01000034">
    <property type="protein sequence ID" value="GLK14638.1"/>
    <property type="molecule type" value="Genomic_DNA"/>
</dbReference>
<dbReference type="FunFam" id="1.10.1200.10:FF:000005">
    <property type="entry name" value="Nonribosomal peptide synthetase 1"/>
    <property type="match status" value="2"/>
</dbReference>
<evidence type="ECO:0000256" key="1">
    <source>
        <dbReference type="ARBA" id="ARBA00001957"/>
    </source>
</evidence>
<dbReference type="InterPro" id="IPR006162">
    <property type="entry name" value="Ppantetheine_attach_site"/>
</dbReference>
<evidence type="ECO:0000256" key="5">
    <source>
        <dbReference type="ARBA" id="ARBA00022737"/>
    </source>
</evidence>
<dbReference type="CDD" id="cd12116">
    <property type="entry name" value="A_NRPS_Ta1_like"/>
    <property type="match status" value="1"/>
</dbReference>
<dbReference type="FunFam" id="3.40.50.980:FF:000002">
    <property type="entry name" value="Enterobactin synthetase component F"/>
    <property type="match status" value="1"/>
</dbReference>
<keyword evidence="5" id="KW-0677">Repeat</keyword>
<reference evidence="9" key="2">
    <citation type="submission" date="2023-01" db="EMBL/GenBank/DDBJ databases">
        <authorList>
            <person name="Sun Q."/>
            <person name="Evtushenko L."/>
        </authorList>
    </citation>
    <scope>NUCLEOTIDE SEQUENCE</scope>
    <source>
        <strain evidence="9">VKM Ac-2007</strain>
    </source>
</reference>
<feature type="domain" description="Carrier" evidence="8">
    <location>
        <begin position="1533"/>
        <end position="1608"/>
    </location>
</feature>
<dbReference type="FunFam" id="3.40.50.12780:FF:000012">
    <property type="entry name" value="Non-ribosomal peptide synthetase"/>
    <property type="match status" value="2"/>
</dbReference>
<dbReference type="Gene3D" id="2.30.38.10">
    <property type="entry name" value="Luciferase, Domain 3"/>
    <property type="match status" value="1"/>
</dbReference>
<dbReference type="InterPro" id="IPR020845">
    <property type="entry name" value="AMP-binding_CS"/>
</dbReference>
<dbReference type="InterPro" id="IPR020806">
    <property type="entry name" value="PKS_PP-bd"/>
</dbReference>